<keyword evidence="3" id="KW-0479">Metal-binding</keyword>
<accession>A0A9W8N6T3</accession>
<dbReference type="Gene3D" id="1.10.630.10">
    <property type="entry name" value="Cytochrome P450"/>
    <property type="match status" value="1"/>
</dbReference>
<dbReference type="CDD" id="cd11041">
    <property type="entry name" value="CYP503A1-like"/>
    <property type="match status" value="1"/>
</dbReference>
<sequence>MFPFSKTLGQSEGFAEAAMGNSTTSSYFGQLFGSGTPSVAIATAVGAIFLIILLSPDKPTILGAPVHGRRWWWEPTLWLQSRFTFGAYDIVASGYRKYKDRPFVVKRFDINFNVLPNKYLEELRLVPETILDQAQVQNIGHKWTDTTVVTESRLHFRTVQNTLATELSKYLDLAKEELDDTWGFYVPKINDKWQDIDITKIVRMLVASSSAKVFVGYPACRNEEWLKLSVDYTMDVFQMALTIRLFPYWLQPIVAPLIPARYRIAKHINLAYRVLTPLIEQHADAVRRRKCGEQVDEEPTLFNWMIDHGTYDENRLEKVVRRHLLLTLASTHTTVGVLISILFDICAHPEWIPVLREEIEDITKELGPMGSNPNITLKQWLQRLEKLDSFFNESRRVNPLVVLAPQRTALINVTLKDGTVIPKGARIGFASASHMNDASVNPNPETFDPMRSYNKRHASPDQRNKYLADQTSPDNLTWGYGKLACPGRHFAVNVTKLILAKLLMEYDFKFPENVTSGPKVFFADELLFADPSAKITIRRRQNEGIGTKMVRLATSKFLAKKGGAPLDPAMSAAWKMDRQYRLTEDRLRQHFEQDEERRFEVEGFISAGWYGITWKLKYRATPAPDAAHASPGVGSHSEYRRIVLKIPSGPERGVNQGFVGALNLNARDQFLNEKDLLAIVRWARHLVHGVEIRNDPLTALFQSNPIYQVVRMVVAMSWPPRQPNAENPQPVIEEPDGPPYAPFAHGDLFSDSSIGNIMVGELAPTDPNSEHARRILVEVPGHSYADATPYRPRGNERAVMIELIALDHATGLSAYDATETSTTVRVNNKRPFRTFAEDILRRDGSGNLVYPWLDNRMRAWVCECLAQQPAMRADPKALLEDIKSMIRDRNEEHYANQPAHDDVAESDDAIRVLLNNVLSNA</sequence>
<name>A0A9W8N6T3_9PEZI</name>
<comment type="caution">
    <text evidence="7">The sequence shown here is derived from an EMBL/GenBank/DDBJ whole genome shotgun (WGS) entry which is preliminary data.</text>
</comment>
<evidence type="ECO:0000256" key="5">
    <source>
        <dbReference type="ARBA" id="ARBA00023004"/>
    </source>
</evidence>
<feature type="transmembrane region" description="Helical" evidence="6">
    <location>
        <begin position="31"/>
        <end position="54"/>
    </location>
</feature>
<gene>
    <name evidence="7" type="ORF">NPX13_g9314</name>
</gene>
<dbReference type="PANTHER" id="PTHR46206">
    <property type="entry name" value="CYTOCHROME P450"/>
    <property type="match status" value="1"/>
</dbReference>
<dbReference type="Pfam" id="PF00067">
    <property type="entry name" value="p450"/>
    <property type="match status" value="1"/>
</dbReference>
<evidence type="ECO:0008006" key="9">
    <source>
        <dbReference type="Google" id="ProtNLM"/>
    </source>
</evidence>
<evidence type="ECO:0000313" key="8">
    <source>
        <dbReference type="Proteomes" id="UP001148614"/>
    </source>
</evidence>
<keyword evidence="4" id="KW-0560">Oxidoreductase</keyword>
<dbReference type="InterPro" id="IPR001128">
    <property type="entry name" value="Cyt_P450"/>
</dbReference>
<keyword evidence="8" id="KW-1185">Reference proteome</keyword>
<keyword evidence="6" id="KW-0812">Transmembrane</keyword>
<dbReference type="VEuPathDB" id="FungiDB:F4678DRAFT_467496"/>
<dbReference type="GO" id="GO:0016705">
    <property type="term" value="F:oxidoreductase activity, acting on paired donors, with incorporation or reduction of molecular oxygen"/>
    <property type="evidence" value="ECO:0007669"/>
    <property type="project" value="InterPro"/>
</dbReference>
<evidence type="ECO:0000256" key="6">
    <source>
        <dbReference type="SAM" id="Phobius"/>
    </source>
</evidence>
<dbReference type="Proteomes" id="UP001148614">
    <property type="component" value="Unassembled WGS sequence"/>
</dbReference>
<keyword evidence="5" id="KW-0408">Iron</keyword>
<dbReference type="VEuPathDB" id="FungiDB:F4678DRAFT_421669"/>
<keyword evidence="6" id="KW-0472">Membrane</keyword>
<comment type="cofactor">
    <cofactor evidence="1">
        <name>heme</name>
        <dbReference type="ChEBI" id="CHEBI:30413"/>
    </cofactor>
</comment>
<dbReference type="EMBL" id="JANPWZ010002256">
    <property type="protein sequence ID" value="KAJ3560405.1"/>
    <property type="molecule type" value="Genomic_DNA"/>
</dbReference>
<protein>
    <recommendedName>
        <fullName evidence="9">Cytochrome P450</fullName>
    </recommendedName>
</protein>
<proteinExistence type="inferred from homology"/>
<dbReference type="GO" id="GO:0004497">
    <property type="term" value="F:monooxygenase activity"/>
    <property type="evidence" value="ECO:0007669"/>
    <property type="project" value="InterPro"/>
</dbReference>
<evidence type="ECO:0000256" key="2">
    <source>
        <dbReference type="ARBA" id="ARBA00010617"/>
    </source>
</evidence>
<dbReference type="SUPFAM" id="SSF48264">
    <property type="entry name" value="Cytochrome P450"/>
    <property type="match status" value="1"/>
</dbReference>
<evidence type="ECO:0000256" key="1">
    <source>
        <dbReference type="ARBA" id="ARBA00001971"/>
    </source>
</evidence>
<evidence type="ECO:0000256" key="3">
    <source>
        <dbReference type="ARBA" id="ARBA00022723"/>
    </source>
</evidence>
<dbReference type="InterPro" id="IPR036396">
    <property type="entry name" value="Cyt_P450_sf"/>
</dbReference>
<dbReference type="GO" id="GO:0020037">
    <property type="term" value="F:heme binding"/>
    <property type="evidence" value="ECO:0007669"/>
    <property type="project" value="InterPro"/>
</dbReference>
<dbReference type="PANTHER" id="PTHR46206:SF9">
    <property type="entry name" value="CYTOCHROME P450"/>
    <property type="match status" value="1"/>
</dbReference>
<keyword evidence="6" id="KW-1133">Transmembrane helix</keyword>
<comment type="similarity">
    <text evidence="2">Belongs to the cytochrome P450 family.</text>
</comment>
<evidence type="ECO:0000313" key="7">
    <source>
        <dbReference type="EMBL" id="KAJ3560405.1"/>
    </source>
</evidence>
<reference evidence="7" key="1">
    <citation type="submission" date="2022-07" db="EMBL/GenBank/DDBJ databases">
        <title>Genome Sequence of Xylaria arbuscula.</title>
        <authorList>
            <person name="Buettner E."/>
        </authorList>
    </citation>
    <scope>NUCLEOTIDE SEQUENCE</scope>
    <source>
        <strain evidence="7">VT107</strain>
    </source>
</reference>
<dbReference type="AlphaFoldDB" id="A0A9W8N6T3"/>
<evidence type="ECO:0000256" key="4">
    <source>
        <dbReference type="ARBA" id="ARBA00023002"/>
    </source>
</evidence>
<dbReference type="GO" id="GO:0005506">
    <property type="term" value="F:iron ion binding"/>
    <property type="evidence" value="ECO:0007669"/>
    <property type="project" value="InterPro"/>
</dbReference>
<organism evidence="7 8">
    <name type="scientific">Xylaria arbuscula</name>
    <dbReference type="NCBI Taxonomy" id="114810"/>
    <lineage>
        <taxon>Eukaryota</taxon>
        <taxon>Fungi</taxon>
        <taxon>Dikarya</taxon>
        <taxon>Ascomycota</taxon>
        <taxon>Pezizomycotina</taxon>
        <taxon>Sordariomycetes</taxon>
        <taxon>Xylariomycetidae</taxon>
        <taxon>Xylariales</taxon>
        <taxon>Xylariaceae</taxon>
        <taxon>Xylaria</taxon>
    </lineage>
</organism>